<reference evidence="2" key="1">
    <citation type="journal article" date="2022" name="Mol. Ecol. Resour.">
        <title>The genomes of chicory, endive, great burdock and yacon provide insights into Asteraceae palaeo-polyploidization history and plant inulin production.</title>
        <authorList>
            <person name="Fan W."/>
            <person name="Wang S."/>
            <person name="Wang H."/>
            <person name="Wang A."/>
            <person name="Jiang F."/>
            <person name="Liu H."/>
            <person name="Zhao H."/>
            <person name="Xu D."/>
            <person name="Zhang Y."/>
        </authorList>
    </citation>
    <scope>NUCLEOTIDE SEQUENCE [LARGE SCALE GENOMIC DNA]</scope>
    <source>
        <strain evidence="2">cv. Punajuju</strain>
    </source>
</reference>
<name>A0ACB9GBB3_CICIN</name>
<accession>A0ACB9GBB3</accession>
<protein>
    <submittedName>
        <fullName evidence="1">Uncharacterized protein</fullName>
    </submittedName>
</protein>
<reference evidence="1 2" key="2">
    <citation type="journal article" date="2022" name="Mol. Ecol. Resour.">
        <title>The genomes of chicory, endive, great burdock and yacon provide insights into Asteraceae paleo-polyploidization history and plant inulin production.</title>
        <authorList>
            <person name="Fan W."/>
            <person name="Wang S."/>
            <person name="Wang H."/>
            <person name="Wang A."/>
            <person name="Jiang F."/>
            <person name="Liu H."/>
            <person name="Zhao H."/>
            <person name="Xu D."/>
            <person name="Zhang Y."/>
        </authorList>
    </citation>
    <scope>NUCLEOTIDE SEQUENCE [LARGE SCALE GENOMIC DNA]</scope>
    <source>
        <strain evidence="2">cv. Punajuju</strain>
        <tissue evidence="1">Leaves</tissue>
    </source>
</reference>
<sequence length="206" mass="23497">MGFVLRDLKITNDTLVSGGIKDLYGRFVFHPLKHKINKDLFSEMMIVLKDIDKKKGVENRKSTRRYVSLVKDSSVLRALQDFEDDVLHLHVSGKSDEHFGSLLVPQPEKKDAKVKGELDLKEKCLVKVLFVAKSSKETNSEVDLSSVSNNIFDGMKPYRKPTLVENRNHQLRSPHDPKASDPKTSVPTQKNEQSSCFRYCVHKSEK</sequence>
<dbReference type="EMBL" id="CM042010">
    <property type="protein sequence ID" value="KAI3780335.1"/>
    <property type="molecule type" value="Genomic_DNA"/>
</dbReference>
<evidence type="ECO:0000313" key="2">
    <source>
        <dbReference type="Proteomes" id="UP001055811"/>
    </source>
</evidence>
<keyword evidence="2" id="KW-1185">Reference proteome</keyword>
<organism evidence="1 2">
    <name type="scientific">Cichorium intybus</name>
    <name type="common">Chicory</name>
    <dbReference type="NCBI Taxonomy" id="13427"/>
    <lineage>
        <taxon>Eukaryota</taxon>
        <taxon>Viridiplantae</taxon>
        <taxon>Streptophyta</taxon>
        <taxon>Embryophyta</taxon>
        <taxon>Tracheophyta</taxon>
        <taxon>Spermatophyta</taxon>
        <taxon>Magnoliopsida</taxon>
        <taxon>eudicotyledons</taxon>
        <taxon>Gunneridae</taxon>
        <taxon>Pentapetalae</taxon>
        <taxon>asterids</taxon>
        <taxon>campanulids</taxon>
        <taxon>Asterales</taxon>
        <taxon>Asteraceae</taxon>
        <taxon>Cichorioideae</taxon>
        <taxon>Cichorieae</taxon>
        <taxon>Cichoriinae</taxon>
        <taxon>Cichorium</taxon>
    </lineage>
</organism>
<dbReference type="Proteomes" id="UP001055811">
    <property type="component" value="Linkage Group LG02"/>
</dbReference>
<comment type="caution">
    <text evidence="1">The sequence shown here is derived from an EMBL/GenBank/DDBJ whole genome shotgun (WGS) entry which is preliminary data.</text>
</comment>
<proteinExistence type="predicted"/>
<evidence type="ECO:0000313" key="1">
    <source>
        <dbReference type="EMBL" id="KAI3780335.1"/>
    </source>
</evidence>
<gene>
    <name evidence="1" type="ORF">L2E82_10313</name>
</gene>